<feature type="binding site" evidence="6">
    <location>
        <position position="215"/>
    </location>
    <ligand>
        <name>AMP</name>
        <dbReference type="ChEBI" id="CHEBI:456215"/>
    </ligand>
</feature>
<dbReference type="GO" id="GO:0044209">
    <property type="term" value="P:AMP salvage"/>
    <property type="evidence" value="ECO:0007669"/>
    <property type="project" value="UniProtKB-UniRule"/>
</dbReference>
<feature type="binding site" evidence="6">
    <location>
        <position position="86"/>
    </location>
    <ligand>
        <name>AMP</name>
        <dbReference type="ChEBI" id="CHEBI:456215"/>
    </ligand>
</feature>
<dbReference type="EMBL" id="BLRU01000101">
    <property type="protein sequence ID" value="GFP19579.1"/>
    <property type="molecule type" value="Genomic_DNA"/>
</dbReference>
<evidence type="ECO:0000256" key="8">
    <source>
        <dbReference type="RuleBase" id="RU003331"/>
    </source>
</evidence>
<keyword evidence="6" id="KW-0862">Zinc</keyword>
<dbReference type="InterPro" id="IPR027417">
    <property type="entry name" value="P-loop_NTPase"/>
</dbReference>
<feature type="binding site" evidence="6">
    <location>
        <position position="208"/>
    </location>
    <ligand>
        <name>Zn(2+)</name>
        <dbReference type="ChEBI" id="CHEBI:29105"/>
        <note>structural</note>
    </ligand>
</feature>
<evidence type="ECO:0000256" key="7">
    <source>
        <dbReference type="RuleBase" id="RU003330"/>
    </source>
</evidence>
<evidence type="ECO:0000256" key="3">
    <source>
        <dbReference type="ARBA" id="ARBA00022741"/>
    </source>
</evidence>
<dbReference type="Proteomes" id="UP000585609">
    <property type="component" value="Unassembled WGS sequence"/>
</dbReference>
<dbReference type="UniPathway" id="UPA00588">
    <property type="reaction ID" value="UER00649"/>
</dbReference>
<dbReference type="AlphaFoldDB" id="A0A6V8NTQ4"/>
<evidence type="ECO:0000256" key="1">
    <source>
        <dbReference type="ARBA" id="ARBA00022679"/>
    </source>
</evidence>
<protein>
    <recommendedName>
        <fullName evidence="6 8">Adenylate kinase</fullName>
        <shortName evidence="6">AK</shortName>
        <ecNumber evidence="6 8">2.7.4.3</ecNumber>
    </recommendedName>
    <alternativeName>
        <fullName evidence="6">ATP-AMP transphosphorylase</fullName>
    </alternativeName>
    <alternativeName>
        <fullName evidence="6">ATP:AMP phosphotransferase</fullName>
    </alternativeName>
    <alternativeName>
        <fullName evidence="6">Adenylate monophosphate kinase</fullName>
    </alternativeName>
</protein>
<comment type="function">
    <text evidence="6">Catalyzes the reversible transfer of the terminal phosphate group between ATP and AMP. Plays an important role in cellular energy homeostasis and in adenine nucleotide metabolism.</text>
</comment>
<keyword evidence="4 6" id="KW-0418">Kinase</keyword>
<evidence type="ECO:0000313" key="13">
    <source>
        <dbReference type="Proteomes" id="UP000585609"/>
    </source>
</evidence>
<feature type="binding site" evidence="6">
    <location>
        <position position="188"/>
    </location>
    <ligand>
        <name>Zn(2+)</name>
        <dbReference type="ChEBI" id="CHEBI:29105"/>
        <note>structural</note>
    </ligand>
</feature>
<reference evidence="12 13" key="1">
    <citation type="journal article" date="2020" name="Front. Microbiol.">
        <title>Single-cell genomics of novel Actinobacteria with the Wood-Ljungdahl pathway discovered in a serpentinizing system.</title>
        <authorList>
            <person name="Merino N."/>
            <person name="Kawai M."/>
            <person name="Boyd E.S."/>
            <person name="Colman D.R."/>
            <person name="McGlynn S.E."/>
            <person name="Nealson K.H."/>
            <person name="Kurokawa K."/>
            <person name="Hongoh Y."/>
        </authorList>
    </citation>
    <scope>NUCLEOTIDE SEQUENCE [LARGE SCALE GENOMIC DNA]</scope>
    <source>
        <strain evidence="10 12">S03</strain>
        <strain evidence="11 13">S09_30</strain>
    </source>
</reference>
<sequence>MVELVRHSQRKRRETDKHYLSLWRHSLTLLCKSGSVRGFINNETISKGVRVMSSTRQIIIVGPPGSGKGTQADLISRELGIPHISTGNIFREAIHKDSELGATARSFVEKGELVPDHIVTALVLERIKEDDCRKGFILDGYPRNLDQALDLDRNLEISDGPLDLVLNMVVERGELVRRLTGRRVCRKCGAVYHIVFKPALVAGRCDLCGGELYQRSDDQSETVNKRLDVFEKQTGPVIGHYRRRGLVRDIDGSCSRDEVFQAIRKVLNNLK</sequence>
<dbReference type="NCBIfam" id="NF001381">
    <property type="entry name" value="PRK00279.1-3"/>
    <property type="match status" value="1"/>
</dbReference>
<comment type="caution">
    <text evidence="11">The sequence shown here is derived from an EMBL/GenBank/DDBJ whole genome shotgun (WGS) entry which is preliminary data.</text>
</comment>
<evidence type="ECO:0000256" key="2">
    <source>
        <dbReference type="ARBA" id="ARBA00022727"/>
    </source>
</evidence>
<dbReference type="InterPro" id="IPR000850">
    <property type="entry name" value="Adenylat/UMP-CMP_kin"/>
</dbReference>
<feature type="domain" description="Adenylate kinase active site lid" evidence="9">
    <location>
        <begin position="182"/>
        <end position="217"/>
    </location>
</feature>
<feature type="binding site" evidence="6">
    <location>
        <begin position="140"/>
        <end position="143"/>
    </location>
    <ligand>
        <name>AMP</name>
        <dbReference type="ChEBI" id="CHEBI:456215"/>
    </ligand>
</feature>
<comment type="subunit">
    <text evidence="6 8">Monomer.</text>
</comment>
<feature type="binding site" evidence="6">
    <location>
        <position position="226"/>
    </location>
    <ligand>
        <name>AMP</name>
        <dbReference type="ChEBI" id="CHEBI:456215"/>
    </ligand>
</feature>
<comment type="domain">
    <text evidence="6">Consists of three domains, a large central CORE domain and two small peripheral domains, NMPbind and LID, which undergo movements during catalysis. The LID domain closes over the site of phosphoryl transfer upon ATP binding. Assembling and dissambling the active center during each catalytic cycle provides an effective means to prevent ATP hydrolysis. Some bacteria have evolved a zinc-coordinating structure that stabilizes the LID domain.</text>
</comment>
<organism evidence="11 13">
    <name type="scientific">Candidatus Hakubella thermalkaliphila</name>
    <dbReference type="NCBI Taxonomy" id="2754717"/>
    <lineage>
        <taxon>Bacteria</taxon>
        <taxon>Bacillati</taxon>
        <taxon>Actinomycetota</taxon>
        <taxon>Actinomycetota incertae sedis</taxon>
        <taxon>Candidatus Hakubellales</taxon>
        <taxon>Candidatus Hakubellaceae</taxon>
        <taxon>Candidatus Hakubella</taxon>
    </lineage>
</organism>
<evidence type="ECO:0000313" key="10">
    <source>
        <dbReference type="EMBL" id="GFP19579.1"/>
    </source>
</evidence>
<dbReference type="PANTHER" id="PTHR23359">
    <property type="entry name" value="NUCLEOTIDE KINASE"/>
    <property type="match status" value="1"/>
</dbReference>
<evidence type="ECO:0000313" key="11">
    <source>
        <dbReference type="EMBL" id="GFP23497.1"/>
    </source>
</evidence>
<feature type="region of interest" description="NMP" evidence="6">
    <location>
        <begin position="85"/>
        <end position="114"/>
    </location>
</feature>
<dbReference type="PROSITE" id="PS00113">
    <property type="entry name" value="ADENYLATE_KINASE"/>
    <property type="match status" value="1"/>
</dbReference>
<feature type="region of interest" description="LID" evidence="6">
    <location>
        <begin position="181"/>
        <end position="218"/>
    </location>
</feature>
<dbReference type="InterPro" id="IPR007862">
    <property type="entry name" value="Adenylate_kinase_lid-dom"/>
</dbReference>
<keyword evidence="1 6" id="KW-0808">Transferase</keyword>
<keyword evidence="5 6" id="KW-0067">ATP-binding</keyword>
<feature type="binding site" evidence="6">
    <location>
        <position position="91"/>
    </location>
    <ligand>
        <name>AMP</name>
        <dbReference type="ChEBI" id="CHEBI:456215"/>
    </ligand>
</feature>
<comment type="pathway">
    <text evidence="6">Purine metabolism; AMP biosynthesis via salvage pathway; AMP from ADP: step 1/1.</text>
</comment>
<comment type="catalytic activity">
    <reaction evidence="6 8">
        <text>AMP + ATP = 2 ADP</text>
        <dbReference type="Rhea" id="RHEA:12973"/>
        <dbReference type="ChEBI" id="CHEBI:30616"/>
        <dbReference type="ChEBI" id="CHEBI:456215"/>
        <dbReference type="ChEBI" id="CHEBI:456216"/>
        <dbReference type="EC" id="2.7.4.3"/>
    </reaction>
</comment>
<name>A0A6V8NTQ4_9ACTN</name>
<dbReference type="GO" id="GO:0005524">
    <property type="term" value="F:ATP binding"/>
    <property type="evidence" value="ECO:0007669"/>
    <property type="project" value="UniProtKB-UniRule"/>
</dbReference>
<keyword evidence="2 6" id="KW-0545">Nucleotide biosynthesis</keyword>
<evidence type="ECO:0000256" key="6">
    <source>
        <dbReference type="HAMAP-Rule" id="MF_00235"/>
    </source>
</evidence>
<comment type="similarity">
    <text evidence="6 7">Belongs to the adenylate kinase family.</text>
</comment>
<accession>A0A6V8NTQ4</accession>
<dbReference type="FunFam" id="3.40.50.300:FF:000106">
    <property type="entry name" value="Adenylate kinase mitochondrial"/>
    <property type="match status" value="1"/>
</dbReference>
<dbReference type="InterPro" id="IPR006259">
    <property type="entry name" value="Adenyl_kin_sub"/>
</dbReference>
<dbReference type="CDD" id="cd01428">
    <property type="entry name" value="ADK"/>
    <property type="match status" value="1"/>
</dbReference>
<evidence type="ECO:0000256" key="5">
    <source>
        <dbReference type="ARBA" id="ARBA00022840"/>
    </source>
</evidence>
<dbReference type="Gene3D" id="3.40.50.300">
    <property type="entry name" value="P-loop containing nucleotide triphosphate hydrolases"/>
    <property type="match status" value="1"/>
</dbReference>
<dbReference type="SUPFAM" id="SSF52540">
    <property type="entry name" value="P-loop containing nucleoside triphosphate hydrolases"/>
    <property type="match status" value="1"/>
</dbReference>
<comment type="subcellular location">
    <subcellularLocation>
        <location evidence="6 8">Cytoplasm</location>
    </subcellularLocation>
</comment>
<evidence type="ECO:0000259" key="9">
    <source>
        <dbReference type="Pfam" id="PF05191"/>
    </source>
</evidence>
<dbReference type="HAMAP" id="MF_00235">
    <property type="entry name" value="Adenylate_kinase_Adk"/>
    <property type="match status" value="1"/>
</dbReference>
<dbReference type="Pfam" id="PF00406">
    <property type="entry name" value="ADK"/>
    <property type="match status" value="1"/>
</dbReference>
<feature type="binding site" evidence="6">
    <location>
        <position position="185"/>
    </location>
    <ligand>
        <name>Zn(2+)</name>
        <dbReference type="ChEBI" id="CHEBI:29105"/>
        <note>structural</note>
    </ligand>
</feature>
<feature type="binding site" evidence="6">
    <location>
        <position position="147"/>
    </location>
    <ligand>
        <name>AMP</name>
        <dbReference type="ChEBI" id="CHEBI:456215"/>
    </ligand>
</feature>
<dbReference type="EMBL" id="BLRW01000122">
    <property type="protein sequence ID" value="GFP23497.1"/>
    <property type="molecule type" value="Genomic_DNA"/>
</dbReference>
<feature type="binding site" evidence="6">
    <location>
        <position position="205"/>
    </location>
    <ligand>
        <name>Zn(2+)</name>
        <dbReference type="ChEBI" id="CHEBI:29105"/>
        <note>structural</note>
    </ligand>
</feature>
<evidence type="ECO:0000256" key="4">
    <source>
        <dbReference type="ARBA" id="ARBA00022777"/>
    </source>
</evidence>
<dbReference type="PRINTS" id="PR00094">
    <property type="entry name" value="ADENYLTKNASE"/>
</dbReference>
<dbReference type="NCBIfam" id="NF001380">
    <property type="entry name" value="PRK00279.1-2"/>
    <property type="match status" value="1"/>
</dbReference>
<feature type="binding site" evidence="6">
    <location>
        <position position="254"/>
    </location>
    <ligand>
        <name>ATP</name>
        <dbReference type="ChEBI" id="CHEBI:30616"/>
    </ligand>
</feature>
<dbReference type="NCBIfam" id="TIGR01351">
    <property type="entry name" value="adk"/>
    <property type="match status" value="1"/>
</dbReference>
<keyword evidence="6" id="KW-0963">Cytoplasm</keyword>
<dbReference type="Pfam" id="PF05191">
    <property type="entry name" value="ADK_lid"/>
    <property type="match status" value="1"/>
</dbReference>
<feature type="binding site" evidence="6">
    <location>
        <position position="182"/>
    </location>
    <ligand>
        <name>ATP</name>
        <dbReference type="ChEBI" id="CHEBI:30616"/>
    </ligand>
</feature>
<keyword evidence="6" id="KW-0479">Metal-binding</keyword>
<dbReference type="InterPro" id="IPR033690">
    <property type="entry name" value="Adenylat_kinase_CS"/>
</dbReference>
<feature type="binding site" evidence="6">
    <location>
        <begin position="191"/>
        <end position="192"/>
    </location>
    <ligand>
        <name>ATP</name>
        <dbReference type="ChEBI" id="CHEBI:30616"/>
    </ligand>
</feature>
<evidence type="ECO:0000313" key="12">
    <source>
        <dbReference type="Proteomes" id="UP000574717"/>
    </source>
</evidence>
<dbReference type="GO" id="GO:0004017">
    <property type="term" value="F:AMP kinase activity"/>
    <property type="evidence" value="ECO:0007669"/>
    <property type="project" value="UniProtKB-UniRule"/>
</dbReference>
<dbReference type="EC" id="2.7.4.3" evidence="6 8"/>
<dbReference type="GO" id="GO:0008270">
    <property type="term" value="F:zinc ion binding"/>
    <property type="evidence" value="ECO:0007669"/>
    <property type="project" value="UniProtKB-UniRule"/>
</dbReference>
<proteinExistence type="inferred from homology"/>
<keyword evidence="3 6" id="KW-0547">Nucleotide-binding</keyword>
<feature type="binding site" evidence="6">
    <location>
        <begin position="112"/>
        <end position="114"/>
    </location>
    <ligand>
        <name>AMP</name>
        <dbReference type="ChEBI" id="CHEBI:456215"/>
    </ligand>
</feature>
<gene>
    <name evidence="6" type="primary">adk</name>
    <name evidence="10" type="ORF">HKBW3S03_01084</name>
    <name evidence="11" type="ORF">HKBW3S09_00964</name>
</gene>
<dbReference type="Proteomes" id="UP000574717">
    <property type="component" value="Unassembled WGS sequence"/>
</dbReference>
<feature type="binding site" evidence="6">
    <location>
        <begin position="65"/>
        <end position="70"/>
    </location>
    <ligand>
        <name>ATP</name>
        <dbReference type="ChEBI" id="CHEBI:30616"/>
    </ligand>
</feature>
<dbReference type="GO" id="GO:0005737">
    <property type="term" value="C:cytoplasm"/>
    <property type="evidence" value="ECO:0007669"/>
    <property type="project" value="UniProtKB-SubCell"/>
</dbReference>